<gene>
    <name evidence="2" type="ORF">AALO17_06770</name>
</gene>
<evidence type="ECO:0000313" key="2">
    <source>
        <dbReference type="EMBL" id="AMK53811.1"/>
    </source>
</evidence>
<reference evidence="2 3" key="1">
    <citation type="journal article" date="2016" name="Gut Pathog.">
        <title>Whole genome sequencing of "Faecalibaculum rodentium" ALO17, isolated from C57BL/6J laboratory mouse feces.</title>
        <authorList>
            <person name="Lim S."/>
            <person name="Chang D.H."/>
            <person name="Ahn S."/>
            <person name="Kim B.C."/>
        </authorList>
    </citation>
    <scope>NUCLEOTIDE SEQUENCE [LARGE SCALE GENOMIC DNA]</scope>
    <source>
        <strain evidence="2 3">Alo17</strain>
    </source>
</reference>
<keyword evidence="3" id="KW-1185">Reference proteome</keyword>
<feature type="compositionally biased region" description="Basic residues" evidence="1">
    <location>
        <begin position="7"/>
        <end position="19"/>
    </location>
</feature>
<proteinExistence type="predicted"/>
<sequence length="50" mass="5889">MPFPSPGRKKKPAIRHKNHQTQGSTRFRVLPFLCACSRRMRCSHRLRAIE</sequence>
<accession>A0A140DT34</accession>
<dbReference type="Proteomes" id="UP000069771">
    <property type="component" value="Chromosome"/>
</dbReference>
<feature type="region of interest" description="Disordered" evidence="1">
    <location>
        <begin position="1"/>
        <end position="22"/>
    </location>
</feature>
<protein>
    <submittedName>
        <fullName evidence="2">Uncharacterized protein</fullName>
    </submittedName>
</protein>
<dbReference type="KEGG" id="fro:AALO17_06770"/>
<organism evidence="2 3">
    <name type="scientific">Faecalibaculum rodentium</name>
    <dbReference type="NCBI Taxonomy" id="1702221"/>
    <lineage>
        <taxon>Bacteria</taxon>
        <taxon>Bacillati</taxon>
        <taxon>Bacillota</taxon>
        <taxon>Erysipelotrichia</taxon>
        <taxon>Erysipelotrichales</taxon>
        <taxon>Erysipelotrichaceae</taxon>
        <taxon>Faecalibaculum</taxon>
    </lineage>
</organism>
<dbReference type="EMBL" id="CP011391">
    <property type="protein sequence ID" value="AMK53811.1"/>
    <property type="molecule type" value="Genomic_DNA"/>
</dbReference>
<evidence type="ECO:0000256" key="1">
    <source>
        <dbReference type="SAM" id="MobiDB-lite"/>
    </source>
</evidence>
<dbReference type="STRING" id="1702221.AALO17_06770"/>
<dbReference type="AlphaFoldDB" id="A0A140DT34"/>
<evidence type="ECO:0000313" key="3">
    <source>
        <dbReference type="Proteomes" id="UP000069771"/>
    </source>
</evidence>
<name>A0A140DT34_9FIRM</name>